<accession>A0A974CUP4</accession>
<protein>
    <submittedName>
        <fullName evidence="1">Uncharacterized protein</fullName>
    </submittedName>
</protein>
<dbReference type="EMBL" id="CM004474">
    <property type="protein sequence ID" value="OCT80144.1"/>
    <property type="molecule type" value="Genomic_DNA"/>
</dbReference>
<name>A0A974CUP4_XENLA</name>
<dbReference type="Proteomes" id="UP000694892">
    <property type="component" value="Chromosome 5L"/>
</dbReference>
<reference evidence="2" key="1">
    <citation type="journal article" date="2016" name="Nature">
        <title>Genome evolution in the allotetraploid frog Xenopus laevis.</title>
        <authorList>
            <person name="Session A.M."/>
            <person name="Uno Y."/>
            <person name="Kwon T."/>
            <person name="Chapman J.A."/>
            <person name="Toyoda A."/>
            <person name="Takahashi S."/>
            <person name="Fukui A."/>
            <person name="Hikosaka A."/>
            <person name="Suzuki A."/>
            <person name="Kondo M."/>
            <person name="van Heeringen S.J."/>
            <person name="Quigley I."/>
            <person name="Heinz S."/>
            <person name="Ogino H."/>
            <person name="Ochi H."/>
            <person name="Hellsten U."/>
            <person name="Lyons J.B."/>
            <person name="Simakov O."/>
            <person name="Putnam N."/>
            <person name="Stites J."/>
            <person name="Kuroki Y."/>
            <person name="Tanaka T."/>
            <person name="Michiue T."/>
            <person name="Watanabe M."/>
            <person name="Bogdanovic O."/>
            <person name="Lister R."/>
            <person name="Georgiou G."/>
            <person name="Paranjpe S.S."/>
            <person name="van Kruijsbergen I."/>
            <person name="Shu S."/>
            <person name="Carlson J."/>
            <person name="Kinoshita T."/>
            <person name="Ohta Y."/>
            <person name="Mawaribuchi S."/>
            <person name="Jenkins J."/>
            <person name="Grimwood J."/>
            <person name="Schmutz J."/>
            <person name="Mitros T."/>
            <person name="Mozaffari S.V."/>
            <person name="Suzuki Y."/>
            <person name="Haramoto Y."/>
            <person name="Yamamoto T.S."/>
            <person name="Takagi C."/>
            <person name="Heald R."/>
            <person name="Miller K."/>
            <person name="Haudenschild C."/>
            <person name="Kitzman J."/>
            <person name="Nakayama T."/>
            <person name="Izutsu Y."/>
            <person name="Robert J."/>
            <person name="Fortriede J."/>
            <person name="Burns K."/>
            <person name="Lotay V."/>
            <person name="Karimi K."/>
            <person name="Yasuoka Y."/>
            <person name="Dichmann D.S."/>
            <person name="Flajnik M.F."/>
            <person name="Houston D.W."/>
            <person name="Shendure J."/>
            <person name="DuPasquier L."/>
            <person name="Vize P.D."/>
            <person name="Zorn A.M."/>
            <person name="Ito M."/>
            <person name="Marcotte E.M."/>
            <person name="Wallingford J.B."/>
            <person name="Ito Y."/>
            <person name="Asashima M."/>
            <person name="Ueno N."/>
            <person name="Matsuda Y."/>
            <person name="Veenstra G.J."/>
            <person name="Fujiyama A."/>
            <person name="Harland R.M."/>
            <person name="Taira M."/>
            <person name="Rokhsar D.S."/>
        </authorList>
    </citation>
    <scope>NUCLEOTIDE SEQUENCE [LARGE SCALE GENOMIC DNA]</scope>
    <source>
        <strain evidence="2">J</strain>
    </source>
</reference>
<organism evidence="1 2">
    <name type="scientific">Xenopus laevis</name>
    <name type="common">African clawed frog</name>
    <dbReference type="NCBI Taxonomy" id="8355"/>
    <lineage>
        <taxon>Eukaryota</taxon>
        <taxon>Metazoa</taxon>
        <taxon>Chordata</taxon>
        <taxon>Craniata</taxon>
        <taxon>Vertebrata</taxon>
        <taxon>Euteleostomi</taxon>
        <taxon>Amphibia</taxon>
        <taxon>Batrachia</taxon>
        <taxon>Anura</taxon>
        <taxon>Pipoidea</taxon>
        <taxon>Pipidae</taxon>
        <taxon>Xenopodinae</taxon>
        <taxon>Xenopus</taxon>
        <taxon>Xenopus</taxon>
    </lineage>
</organism>
<proteinExistence type="predicted"/>
<evidence type="ECO:0000313" key="1">
    <source>
        <dbReference type="EMBL" id="OCT80144.1"/>
    </source>
</evidence>
<dbReference type="AlphaFoldDB" id="A0A974CUP4"/>
<sequence>MPALPLLYLFHTLPTYSPKGLIDTMQKAFNKFVWNGKMARLNFTTACHSCYKGGLALNNTIVAHSMKAWSQKKDVYHLYSPHNPATSLLNNEDFPPGKISRAFSWWEQSQLTTIYSLIQTNCYCFHKYKIHIQETYKTPQGEWLRY</sequence>
<evidence type="ECO:0000313" key="2">
    <source>
        <dbReference type="Proteomes" id="UP000694892"/>
    </source>
</evidence>
<gene>
    <name evidence="1" type="ORF">XELAEV_18026955mg</name>
</gene>